<dbReference type="GO" id="GO:0005544">
    <property type="term" value="F:calcium-dependent phospholipid binding"/>
    <property type="evidence" value="ECO:0007669"/>
    <property type="project" value="UniProtKB-KW"/>
</dbReference>
<comment type="similarity">
    <text evidence="1 8">Belongs to the annexin family.</text>
</comment>
<evidence type="ECO:0000256" key="3">
    <source>
        <dbReference type="ARBA" id="ARBA00022723"/>
    </source>
</evidence>
<dbReference type="GO" id="GO:0005509">
    <property type="term" value="F:calcium ion binding"/>
    <property type="evidence" value="ECO:0007669"/>
    <property type="project" value="InterPro"/>
</dbReference>
<dbReference type="PROSITE" id="PS51897">
    <property type="entry name" value="ANNEXIN_2"/>
    <property type="match status" value="3"/>
</dbReference>
<protein>
    <recommendedName>
        <fullName evidence="8">Annexin</fullName>
    </recommendedName>
</protein>
<dbReference type="OrthoDB" id="37886at2759"/>
<gene>
    <name evidence="9" type="ORF">DGYR_LOCUS2257</name>
</gene>
<dbReference type="InterPro" id="IPR001464">
    <property type="entry name" value="Annexin"/>
</dbReference>
<organism evidence="9 10">
    <name type="scientific">Dimorphilus gyrociliatus</name>
    <dbReference type="NCBI Taxonomy" id="2664684"/>
    <lineage>
        <taxon>Eukaryota</taxon>
        <taxon>Metazoa</taxon>
        <taxon>Spiralia</taxon>
        <taxon>Lophotrochozoa</taxon>
        <taxon>Annelida</taxon>
        <taxon>Polychaeta</taxon>
        <taxon>Polychaeta incertae sedis</taxon>
        <taxon>Dinophilidae</taxon>
        <taxon>Dimorphilus</taxon>
    </lineage>
</organism>
<dbReference type="EMBL" id="CAJFCJ010000003">
    <property type="protein sequence ID" value="CAD5113226.1"/>
    <property type="molecule type" value="Genomic_DNA"/>
</dbReference>
<evidence type="ECO:0000256" key="4">
    <source>
        <dbReference type="ARBA" id="ARBA00022737"/>
    </source>
</evidence>
<dbReference type="PANTHER" id="PTHR10502">
    <property type="entry name" value="ANNEXIN"/>
    <property type="match status" value="1"/>
</dbReference>
<dbReference type="GO" id="GO:0005634">
    <property type="term" value="C:nucleus"/>
    <property type="evidence" value="ECO:0007669"/>
    <property type="project" value="TreeGrafter"/>
</dbReference>
<dbReference type="InterPro" id="IPR018502">
    <property type="entry name" value="Annexin_repeat"/>
</dbReference>
<comment type="domain">
    <text evidence="8">A pair of annexin repeats may form one binding site for calcium and phospholipid.</text>
</comment>
<dbReference type="PRINTS" id="PR00196">
    <property type="entry name" value="ANNEXIN"/>
</dbReference>
<evidence type="ECO:0000313" key="9">
    <source>
        <dbReference type="EMBL" id="CAD5113226.1"/>
    </source>
</evidence>
<keyword evidence="6 8" id="KW-0041">Annexin</keyword>
<keyword evidence="7 8" id="KW-0111">Calcium/phospholipid-binding</keyword>
<sequence>MDLENKKLRPSIKPNSKFENDGYTLEKAKDFKRAFRGLGTDEYRLIKLLSEHSNSQLQDISKKYSEEYNNDLTDDLKDELMGSFEDLCVSLLTPRRLWDAQYTKKALQNIGTNEVWLTEIICARTAEEMEDLKTAYAEIHETPLEYMIKSDTSGPNQKLMLGLLEGKRSQSNEVNEAEAEEDAKALYDNGEGTNSDKNEEVFINILVSKSWCQLRATFNQFEHIAEMTIERSLDNQFSGDICTAFKTIVAYARDPLTYWAERLHSTLCGKDEDDESFFRLLIQHSETDLDSIKDIYDEIYEKRLIEDIKSEFSGCVRKLLVRITDPTSSVRDN</sequence>
<dbReference type="InterPro" id="IPR018252">
    <property type="entry name" value="Annexin_repeat_CS"/>
</dbReference>
<evidence type="ECO:0000313" key="10">
    <source>
        <dbReference type="Proteomes" id="UP000549394"/>
    </source>
</evidence>
<dbReference type="InterPro" id="IPR037104">
    <property type="entry name" value="Annexin_sf"/>
</dbReference>
<dbReference type="AlphaFoldDB" id="A0A7I8VD02"/>
<evidence type="ECO:0000256" key="7">
    <source>
        <dbReference type="ARBA" id="ARBA00023302"/>
    </source>
</evidence>
<dbReference type="Proteomes" id="UP000549394">
    <property type="component" value="Unassembled WGS sequence"/>
</dbReference>
<evidence type="ECO:0000256" key="1">
    <source>
        <dbReference type="ARBA" id="ARBA00007831"/>
    </source>
</evidence>
<dbReference type="PANTHER" id="PTHR10502:SF102">
    <property type="entry name" value="ANNEXIN B11"/>
    <property type="match status" value="1"/>
</dbReference>
<proteinExistence type="inferred from homology"/>
<keyword evidence="5 8" id="KW-0106">Calcium</keyword>
<evidence type="ECO:0000256" key="8">
    <source>
        <dbReference type="RuleBase" id="RU003540"/>
    </source>
</evidence>
<evidence type="ECO:0000256" key="6">
    <source>
        <dbReference type="ARBA" id="ARBA00023216"/>
    </source>
</evidence>
<dbReference type="GO" id="GO:0005737">
    <property type="term" value="C:cytoplasm"/>
    <property type="evidence" value="ECO:0007669"/>
    <property type="project" value="TreeGrafter"/>
</dbReference>
<dbReference type="FunFam" id="1.10.220.10:FF:000005">
    <property type="entry name" value="Annexin"/>
    <property type="match status" value="1"/>
</dbReference>
<dbReference type="GO" id="GO:0005886">
    <property type="term" value="C:plasma membrane"/>
    <property type="evidence" value="ECO:0007669"/>
    <property type="project" value="TreeGrafter"/>
</dbReference>
<dbReference type="Pfam" id="PF00191">
    <property type="entry name" value="Annexin"/>
    <property type="match status" value="4"/>
</dbReference>
<dbReference type="SUPFAM" id="SSF47874">
    <property type="entry name" value="Annexin"/>
    <property type="match status" value="1"/>
</dbReference>
<dbReference type="SMART" id="SM00335">
    <property type="entry name" value="ANX"/>
    <property type="match status" value="4"/>
</dbReference>
<name>A0A7I8VD02_9ANNE</name>
<dbReference type="PROSITE" id="PS00223">
    <property type="entry name" value="ANNEXIN_1"/>
    <property type="match status" value="1"/>
</dbReference>
<comment type="subunit">
    <text evidence="2">Homodimer.</text>
</comment>
<keyword evidence="10" id="KW-1185">Reference proteome</keyword>
<dbReference type="Gene3D" id="1.10.220.10">
    <property type="entry name" value="Annexin"/>
    <property type="match status" value="4"/>
</dbReference>
<dbReference type="FunFam" id="1.10.220.10:FF:000002">
    <property type="entry name" value="Annexin"/>
    <property type="match status" value="1"/>
</dbReference>
<dbReference type="GO" id="GO:0001786">
    <property type="term" value="F:phosphatidylserine binding"/>
    <property type="evidence" value="ECO:0007669"/>
    <property type="project" value="TreeGrafter"/>
</dbReference>
<accession>A0A7I8VD02</accession>
<evidence type="ECO:0000256" key="2">
    <source>
        <dbReference type="ARBA" id="ARBA00011738"/>
    </source>
</evidence>
<reference evidence="9 10" key="1">
    <citation type="submission" date="2020-08" db="EMBL/GenBank/DDBJ databases">
        <authorList>
            <person name="Hejnol A."/>
        </authorList>
    </citation>
    <scope>NUCLEOTIDE SEQUENCE [LARGE SCALE GENOMIC DNA]</scope>
</reference>
<keyword evidence="4 8" id="KW-0677">Repeat</keyword>
<dbReference type="GO" id="GO:0012506">
    <property type="term" value="C:vesicle membrane"/>
    <property type="evidence" value="ECO:0007669"/>
    <property type="project" value="TreeGrafter"/>
</dbReference>
<keyword evidence="3" id="KW-0479">Metal-binding</keyword>
<evidence type="ECO:0000256" key="5">
    <source>
        <dbReference type="ARBA" id="ARBA00022837"/>
    </source>
</evidence>
<comment type="caution">
    <text evidence="9">The sequence shown here is derived from an EMBL/GenBank/DDBJ whole genome shotgun (WGS) entry which is preliminary data.</text>
</comment>